<accession>A0A0R1WGZ5</accession>
<dbReference type="Gene3D" id="3.40.50.1820">
    <property type="entry name" value="alpha/beta hydrolase"/>
    <property type="match status" value="1"/>
</dbReference>
<dbReference type="InterPro" id="IPR029058">
    <property type="entry name" value="AB_hydrolase_fold"/>
</dbReference>
<comment type="caution">
    <text evidence="3">The sequence shown here is derived from an EMBL/GenBank/DDBJ whole genome shotgun (WGS) entry which is preliminary data.</text>
</comment>
<proteinExistence type="predicted"/>
<dbReference type="STRING" id="1423807.FD16_GL000783"/>
<name>A0A0R1WGZ5_9LACO</name>
<gene>
    <name evidence="3" type="ORF">FD16_GL000783</name>
</gene>
<dbReference type="PATRIC" id="fig|1423807.3.peg.794"/>
<feature type="domain" description="BD-FAE-like" evidence="2">
    <location>
        <begin position="28"/>
        <end position="226"/>
    </location>
</feature>
<dbReference type="GO" id="GO:0016787">
    <property type="term" value="F:hydrolase activity"/>
    <property type="evidence" value="ECO:0007669"/>
    <property type="project" value="UniProtKB-KW"/>
</dbReference>
<keyword evidence="4" id="KW-1185">Reference proteome</keyword>
<dbReference type="EMBL" id="AZGF01000002">
    <property type="protein sequence ID" value="KRM13308.1"/>
    <property type="molecule type" value="Genomic_DNA"/>
</dbReference>
<evidence type="ECO:0000313" key="3">
    <source>
        <dbReference type="EMBL" id="KRM13308.1"/>
    </source>
</evidence>
<keyword evidence="1 3" id="KW-0378">Hydrolase</keyword>
<dbReference type="SUPFAM" id="SSF53474">
    <property type="entry name" value="alpha/beta-Hydrolases"/>
    <property type="match status" value="1"/>
</dbReference>
<organism evidence="3 4">
    <name type="scientific">Paucilactobacillus suebicus DSM 5007 = KCTC 3549</name>
    <dbReference type="NCBI Taxonomy" id="1423807"/>
    <lineage>
        <taxon>Bacteria</taxon>
        <taxon>Bacillati</taxon>
        <taxon>Bacillota</taxon>
        <taxon>Bacilli</taxon>
        <taxon>Lactobacillales</taxon>
        <taxon>Lactobacillaceae</taxon>
        <taxon>Paucilactobacillus</taxon>
    </lineage>
</organism>
<dbReference type="Pfam" id="PF20434">
    <property type="entry name" value="BD-FAE"/>
    <property type="match status" value="1"/>
</dbReference>
<dbReference type="InterPro" id="IPR050300">
    <property type="entry name" value="GDXG_lipolytic_enzyme"/>
</dbReference>
<dbReference type="PANTHER" id="PTHR48081">
    <property type="entry name" value="AB HYDROLASE SUPERFAMILY PROTEIN C4A8.06C"/>
    <property type="match status" value="1"/>
</dbReference>
<sequence length="268" mass="30095">MPSTEVVQMKIIKQIDVTYDPNHDLKADIYLPDEEFKSMVIDIHGGGWFRGDKQKDADWAQRIAEHGYAVIVPNYRITPAGYYPAPLQDMDNLIQWIKEQDFAVDKFAAVGGSAGGNMAVELAIKYGMPAISLSGIIDIENWLSQHQNVVAKEGDTSHFNQQASAQINQNGADDGFYKWFVVNYFNGKTDQYHEASPVFRVSDQTGPMYLANSLDEFVPTSGVLQMAQALTDHNVPFTVRMITGQQHAKGYLEEVFDDTINFLDRYLA</sequence>
<evidence type="ECO:0000256" key="1">
    <source>
        <dbReference type="ARBA" id="ARBA00022801"/>
    </source>
</evidence>
<dbReference type="Proteomes" id="UP000051820">
    <property type="component" value="Unassembled WGS sequence"/>
</dbReference>
<dbReference type="eggNOG" id="COG0657">
    <property type="taxonomic scope" value="Bacteria"/>
</dbReference>
<reference evidence="3 4" key="1">
    <citation type="journal article" date="2015" name="Genome Announc.">
        <title>Expanding the biotechnology potential of lactobacilli through comparative genomics of 213 strains and associated genera.</title>
        <authorList>
            <person name="Sun Z."/>
            <person name="Harris H.M."/>
            <person name="McCann A."/>
            <person name="Guo C."/>
            <person name="Argimon S."/>
            <person name="Zhang W."/>
            <person name="Yang X."/>
            <person name="Jeffery I.B."/>
            <person name="Cooney J.C."/>
            <person name="Kagawa T.F."/>
            <person name="Liu W."/>
            <person name="Song Y."/>
            <person name="Salvetti E."/>
            <person name="Wrobel A."/>
            <person name="Rasinkangas P."/>
            <person name="Parkhill J."/>
            <person name="Rea M.C."/>
            <person name="O'Sullivan O."/>
            <person name="Ritari J."/>
            <person name="Douillard F.P."/>
            <person name="Paul Ross R."/>
            <person name="Yang R."/>
            <person name="Briner A.E."/>
            <person name="Felis G.E."/>
            <person name="de Vos W.M."/>
            <person name="Barrangou R."/>
            <person name="Klaenhammer T.R."/>
            <person name="Caufield P.W."/>
            <person name="Cui Y."/>
            <person name="Zhang H."/>
            <person name="O'Toole P.W."/>
        </authorList>
    </citation>
    <scope>NUCLEOTIDE SEQUENCE [LARGE SCALE GENOMIC DNA]</scope>
    <source>
        <strain evidence="3 4">DSM 5007</strain>
    </source>
</reference>
<protein>
    <submittedName>
        <fullName evidence="3">Carboxylic ester hydrolase</fullName>
    </submittedName>
</protein>
<dbReference type="InterPro" id="IPR049492">
    <property type="entry name" value="BD-FAE-like_dom"/>
</dbReference>
<evidence type="ECO:0000313" key="4">
    <source>
        <dbReference type="Proteomes" id="UP000051820"/>
    </source>
</evidence>
<dbReference type="AlphaFoldDB" id="A0A0R1WGZ5"/>
<evidence type="ECO:0000259" key="2">
    <source>
        <dbReference type="Pfam" id="PF20434"/>
    </source>
</evidence>